<feature type="compositionally biased region" description="Basic and acidic residues" evidence="5">
    <location>
        <begin position="1"/>
        <end position="24"/>
    </location>
</feature>
<dbReference type="Proteomes" id="UP001174694">
    <property type="component" value="Unassembled WGS sequence"/>
</dbReference>
<reference evidence="6" key="1">
    <citation type="submission" date="2022-07" db="EMBL/GenBank/DDBJ databases">
        <title>Fungi with potential for degradation of polypropylene.</title>
        <authorList>
            <person name="Gostincar C."/>
        </authorList>
    </citation>
    <scope>NUCLEOTIDE SEQUENCE</scope>
    <source>
        <strain evidence="6">EXF-13308</strain>
    </source>
</reference>
<feature type="compositionally biased region" description="Polar residues" evidence="5">
    <location>
        <begin position="68"/>
        <end position="95"/>
    </location>
</feature>
<evidence type="ECO:0000256" key="4">
    <source>
        <dbReference type="ARBA" id="ARBA00023175"/>
    </source>
</evidence>
<feature type="compositionally biased region" description="Polar residues" evidence="5">
    <location>
        <begin position="188"/>
        <end position="203"/>
    </location>
</feature>
<evidence type="ECO:0000256" key="5">
    <source>
        <dbReference type="SAM" id="MobiDB-lite"/>
    </source>
</evidence>
<feature type="region of interest" description="Disordered" evidence="5">
    <location>
        <begin position="139"/>
        <end position="173"/>
    </location>
</feature>
<dbReference type="EMBL" id="JANBVO010000002">
    <property type="protein sequence ID" value="KAJ9156347.1"/>
    <property type="molecule type" value="Genomic_DNA"/>
</dbReference>
<dbReference type="PANTHER" id="PTHR46349">
    <property type="entry name" value="CINGULIN-LIKE PROTEIN 1-RELATED"/>
    <property type="match status" value="1"/>
</dbReference>
<comment type="subcellular location">
    <subcellularLocation>
        <location evidence="1">Cytoplasm</location>
    </subcellularLocation>
</comment>
<keyword evidence="4" id="KW-0505">Motor protein</keyword>
<dbReference type="PANTHER" id="PTHR46349:SF6">
    <property type="entry name" value="MYOSIN-6-LIKE"/>
    <property type="match status" value="1"/>
</dbReference>
<gene>
    <name evidence="6" type="ORF">NKR23_g1032</name>
</gene>
<evidence type="ECO:0000313" key="6">
    <source>
        <dbReference type="EMBL" id="KAJ9156347.1"/>
    </source>
</evidence>
<evidence type="ECO:0000256" key="2">
    <source>
        <dbReference type="ARBA" id="ARBA00022490"/>
    </source>
</evidence>
<organism evidence="6 7">
    <name type="scientific">Pleurostoma richardsiae</name>
    <dbReference type="NCBI Taxonomy" id="41990"/>
    <lineage>
        <taxon>Eukaryota</taxon>
        <taxon>Fungi</taxon>
        <taxon>Dikarya</taxon>
        <taxon>Ascomycota</taxon>
        <taxon>Pezizomycotina</taxon>
        <taxon>Sordariomycetes</taxon>
        <taxon>Sordariomycetidae</taxon>
        <taxon>Calosphaeriales</taxon>
        <taxon>Pleurostomataceae</taxon>
        <taxon>Pleurostoma</taxon>
    </lineage>
</organism>
<feature type="compositionally biased region" description="Basic and acidic residues" evidence="5">
    <location>
        <begin position="139"/>
        <end position="165"/>
    </location>
</feature>
<comment type="caution">
    <text evidence="6">The sequence shown here is derived from an EMBL/GenBank/DDBJ whole genome shotgun (WGS) entry which is preliminary data.</text>
</comment>
<accession>A0AA38RTE1</accession>
<keyword evidence="3" id="KW-0518">Myosin</keyword>
<proteinExistence type="predicted"/>
<evidence type="ECO:0000256" key="1">
    <source>
        <dbReference type="ARBA" id="ARBA00004496"/>
    </source>
</evidence>
<feature type="region of interest" description="Disordered" evidence="5">
    <location>
        <begin position="1"/>
        <end position="122"/>
    </location>
</feature>
<feature type="compositionally biased region" description="Basic and acidic residues" evidence="5">
    <location>
        <begin position="32"/>
        <end position="42"/>
    </location>
</feature>
<dbReference type="AlphaFoldDB" id="A0AA38RTE1"/>
<feature type="compositionally biased region" description="Low complexity" evidence="5">
    <location>
        <begin position="204"/>
        <end position="215"/>
    </location>
</feature>
<sequence>MADVDEKAKAEKLAAARKRVEQMKKKGKKAAKKEEKTDEKAEPSPSTPKDNAAASATDEKQDAEESTEQPLQSPQDEPATPSLSAQSKARSTSFRKASMSGPLSPGGPFSSEGGGETAPDIYRKHVARIEDLEKENKRLAKEAADAEKRWQKAEEELSDLRESDAKTGGSSEVEKLKNDIAALQRQNAQLQTQVSRGNTNRHGSSPSISMASPPATELEAQLQSKSATIETMELEMSRLRAQVERLAIASSGAGDSEQVTALEEKLTRAEKAAALAQRELADLKRNLERTTEKAVRESSERVSAETKLRTLERESEEGGVVRAELAKKAEALEKKVATLTTLHKEQDARTQALRKEKERADKELADLRGKLDRVEAENLRLRKREAHDSGGTDDEHLDELENEERLRLERRLRELEAENSDLRRGIWHERRKEMQLGPDDLTSPSGGKFTDVDLGGGLLSPSQHRKGAGGGITTLLTSGLNALAGGGVGAHDEHEGFLDDDDAEFDEEAFRRAREEDAKKRIERIREIKRTLKNWEGWRLDIVESRRGGGEGLGEIFDV</sequence>
<name>A0AA38RTE1_9PEZI</name>
<keyword evidence="2" id="KW-0963">Cytoplasm</keyword>
<evidence type="ECO:0000256" key="3">
    <source>
        <dbReference type="ARBA" id="ARBA00023123"/>
    </source>
</evidence>
<feature type="region of interest" description="Disordered" evidence="5">
    <location>
        <begin position="188"/>
        <end position="221"/>
    </location>
</feature>
<evidence type="ECO:0000313" key="7">
    <source>
        <dbReference type="Proteomes" id="UP001174694"/>
    </source>
</evidence>
<feature type="compositionally biased region" description="Low complexity" evidence="5">
    <location>
        <begin position="98"/>
        <end position="111"/>
    </location>
</feature>
<keyword evidence="7" id="KW-1185">Reference proteome</keyword>
<protein>
    <submittedName>
        <fullName evidence="6">Myosin heavy chain</fullName>
    </submittedName>
</protein>
<feature type="region of interest" description="Disordered" evidence="5">
    <location>
        <begin position="343"/>
        <end position="362"/>
    </location>
</feature>